<accession>A0A223NYB2</accession>
<dbReference type="InterPro" id="IPR003439">
    <property type="entry name" value="ABC_transporter-like_ATP-bd"/>
</dbReference>
<dbReference type="InterPro" id="IPR017871">
    <property type="entry name" value="ABC_transporter-like_CS"/>
</dbReference>
<dbReference type="Gene3D" id="3.40.50.300">
    <property type="entry name" value="P-loop containing nucleotide triphosphate hydrolases"/>
    <property type="match status" value="1"/>
</dbReference>
<dbReference type="RefSeq" id="WP_094570924.1">
    <property type="nucleotide sequence ID" value="NZ_CP022743.1"/>
</dbReference>
<dbReference type="InterPro" id="IPR003593">
    <property type="entry name" value="AAA+_ATPase"/>
</dbReference>
<dbReference type="PROSITE" id="PS00211">
    <property type="entry name" value="ABC_TRANSPORTER_1"/>
    <property type="match status" value="1"/>
</dbReference>
<gene>
    <name evidence="4" type="ORF">MuYL_2701</name>
</gene>
<dbReference type="PANTHER" id="PTHR43038:SF3">
    <property type="entry name" value="ABC TRANSPORTER G FAMILY MEMBER 20 ISOFORM X1"/>
    <property type="match status" value="1"/>
</dbReference>
<organism evidence="4 5">
    <name type="scientific">Mucilaginibacter xinganensis</name>
    <dbReference type="NCBI Taxonomy" id="1234841"/>
    <lineage>
        <taxon>Bacteria</taxon>
        <taxon>Pseudomonadati</taxon>
        <taxon>Bacteroidota</taxon>
        <taxon>Sphingobacteriia</taxon>
        <taxon>Sphingobacteriales</taxon>
        <taxon>Sphingobacteriaceae</taxon>
        <taxon>Mucilaginibacter</taxon>
    </lineage>
</organism>
<protein>
    <submittedName>
        <fullName evidence="4">ABC transporter ATP-binding protein</fullName>
    </submittedName>
</protein>
<proteinExistence type="predicted"/>
<keyword evidence="2 4" id="KW-0067">ATP-binding</keyword>
<feature type="domain" description="ABC transporter" evidence="3">
    <location>
        <begin position="9"/>
        <end position="241"/>
    </location>
</feature>
<dbReference type="EMBL" id="CP022743">
    <property type="protein sequence ID" value="ASU34588.1"/>
    <property type="molecule type" value="Genomic_DNA"/>
</dbReference>
<dbReference type="GO" id="GO:0016887">
    <property type="term" value="F:ATP hydrolysis activity"/>
    <property type="evidence" value="ECO:0007669"/>
    <property type="project" value="InterPro"/>
</dbReference>
<dbReference type="PROSITE" id="PS50893">
    <property type="entry name" value="ABC_TRANSPORTER_2"/>
    <property type="match status" value="1"/>
</dbReference>
<sequence length="251" mass="27872">MAVTLPLALDVEHMGFRYPGNSEVSFSNLNLKITKGERFGLFGPNGAGKTTLISLMTGLLTADEGHIKLLGHEVGKQNSEVNKLFGFVPQDFSFYQELSPVENLEFFGAWSGLDKPTIKQRTDELLTILGLDDVRNKQVERFSGGMKRRVNLAIGVIHKPQVIFLDEPTVGVDVQTRHAIIDYLMELNKSGTTLVYTSHQLSEAEGLCEQVALIDGGKIIAQDNLDKLLKDHKQESLETMFLNLTGKDIRN</sequence>
<evidence type="ECO:0000256" key="1">
    <source>
        <dbReference type="ARBA" id="ARBA00022741"/>
    </source>
</evidence>
<dbReference type="Pfam" id="PF00005">
    <property type="entry name" value="ABC_tran"/>
    <property type="match status" value="1"/>
</dbReference>
<dbReference type="SMART" id="SM00382">
    <property type="entry name" value="AAA"/>
    <property type="match status" value="1"/>
</dbReference>
<dbReference type="SUPFAM" id="SSF52540">
    <property type="entry name" value="P-loop containing nucleoside triphosphate hydrolases"/>
    <property type="match status" value="1"/>
</dbReference>
<evidence type="ECO:0000259" key="3">
    <source>
        <dbReference type="PROSITE" id="PS50893"/>
    </source>
</evidence>
<evidence type="ECO:0000256" key="2">
    <source>
        <dbReference type="ARBA" id="ARBA00022840"/>
    </source>
</evidence>
<dbReference type="KEGG" id="muc:MuYL_2701"/>
<name>A0A223NYB2_9SPHI</name>
<evidence type="ECO:0000313" key="4">
    <source>
        <dbReference type="EMBL" id="ASU34588.1"/>
    </source>
</evidence>
<dbReference type="AlphaFoldDB" id="A0A223NYB2"/>
<keyword evidence="1" id="KW-0547">Nucleotide-binding</keyword>
<keyword evidence="5" id="KW-1185">Reference proteome</keyword>
<dbReference type="Proteomes" id="UP000215002">
    <property type="component" value="Chromosome"/>
</dbReference>
<reference evidence="4 5" key="1">
    <citation type="submission" date="2017-08" db="EMBL/GenBank/DDBJ databases">
        <title>Complete genome sequence of Mucilaginibacter sp. strain BJC16-A31.</title>
        <authorList>
            <consortium name="Henan University of Science and Technology"/>
            <person name="You X."/>
        </authorList>
    </citation>
    <scope>NUCLEOTIDE SEQUENCE [LARGE SCALE GENOMIC DNA]</scope>
    <source>
        <strain evidence="4 5">BJC16-A31</strain>
    </source>
</reference>
<dbReference type="OrthoDB" id="9785229at2"/>
<evidence type="ECO:0000313" key="5">
    <source>
        <dbReference type="Proteomes" id="UP000215002"/>
    </source>
</evidence>
<dbReference type="InterPro" id="IPR027417">
    <property type="entry name" value="P-loop_NTPase"/>
</dbReference>
<dbReference type="PANTHER" id="PTHR43038">
    <property type="entry name" value="ATP-BINDING CASSETTE, SUB-FAMILY H, MEMBER 1"/>
    <property type="match status" value="1"/>
</dbReference>
<dbReference type="GO" id="GO:0005524">
    <property type="term" value="F:ATP binding"/>
    <property type="evidence" value="ECO:0007669"/>
    <property type="project" value="UniProtKB-KW"/>
</dbReference>